<dbReference type="EMBL" id="MT898077">
    <property type="protein sequence ID" value="QOS17382.1"/>
    <property type="molecule type" value="Genomic_DNA"/>
</dbReference>
<evidence type="ECO:0000313" key="11">
    <source>
        <dbReference type="EMBL" id="QOS19936.1"/>
    </source>
</evidence>
<dbReference type="PANTHER" id="PTHR30250">
    <property type="entry name" value="PST FAMILY PREDICTED COLANIC ACID TRANSPORTER"/>
    <property type="match status" value="1"/>
</dbReference>
<dbReference type="InterPro" id="IPR002797">
    <property type="entry name" value="Polysacc_synth"/>
</dbReference>
<protein>
    <recommendedName>
        <fullName evidence="20">Polysaccharide biosynthesis protein</fullName>
    </recommendedName>
</protein>
<dbReference type="InterPro" id="IPR050833">
    <property type="entry name" value="Poly_Biosynth_Transport"/>
</dbReference>
<reference evidence="7" key="1">
    <citation type="submission" date="2020-08" db="EMBL/GenBank/DDBJ databases">
        <title>Genetic structure, function and evolution of capsule biosynthesis loci in Vibrio parahaemolyticus.</title>
        <authorList>
            <person name="Li L."/>
            <person name="Bian S."/>
        </authorList>
    </citation>
    <scope>NUCLEOTIDE SEQUENCE</scope>
    <source>
        <strain evidence="10">VP233</strain>
        <strain evidence="17">VP276</strain>
        <strain evidence="19">VP280</strain>
        <strain evidence="15">VP281</strain>
        <strain evidence="9">VP282</strain>
        <strain evidence="16">VP289</strain>
        <strain evidence="13">VP290</strain>
        <strain evidence="7">VP291</strain>
        <strain evidence="12">VP292</strain>
        <strain evidence="8">VP294</strain>
        <strain evidence="11">VP295</strain>
        <strain evidence="14">VP297</strain>
        <strain evidence="18">VP381</strain>
    </source>
</reference>
<feature type="transmembrane region" description="Helical" evidence="6">
    <location>
        <begin position="255"/>
        <end position="275"/>
    </location>
</feature>
<dbReference type="EMBL" id="MT898192">
    <property type="protein sequence ID" value="QOS21592.1"/>
    <property type="molecule type" value="Genomic_DNA"/>
</dbReference>
<accession>A0A7M1VRQ7</accession>
<dbReference type="GO" id="GO:0005886">
    <property type="term" value="C:plasma membrane"/>
    <property type="evidence" value="ECO:0007669"/>
    <property type="project" value="UniProtKB-SubCell"/>
</dbReference>
<dbReference type="EMBL" id="MT898412">
    <property type="protein sequence ID" value="QOS29858.1"/>
    <property type="molecule type" value="Genomic_DNA"/>
</dbReference>
<evidence type="ECO:0000313" key="8">
    <source>
        <dbReference type="EMBL" id="QOS17063.1"/>
    </source>
</evidence>
<dbReference type="EMBL" id="MT898236">
    <property type="protein sequence ID" value="QOS23248.1"/>
    <property type="molecule type" value="Genomic_DNA"/>
</dbReference>
<dbReference type="EMBL" id="MT898354">
    <property type="protein sequence ID" value="QOS27641.1"/>
    <property type="molecule type" value="Genomic_DNA"/>
</dbReference>
<feature type="transmembrane region" description="Helical" evidence="6">
    <location>
        <begin position="127"/>
        <end position="145"/>
    </location>
</feature>
<feature type="transmembrane region" description="Helical" evidence="6">
    <location>
        <begin position="88"/>
        <end position="107"/>
    </location>
</feature>
<keyword evidence="3 6" id="KW-0812">Transmembrane</keyword>
<dbReference type="EMBL" id="MT898068">
    <property type="protein sequence ID" value="QOS17063.1"/>
    <property type="molecule type" value="Genomic_DNA"/>
</dbReference>
<keyword evidence="2" id="KW-1003">Cell membrane</keyword>
<evidence type="ECO:0000313" key="9">
    <source>
        <dbReference type="EMBL" id="QOS17382.1"/>
    </source>
</evidence>
<evidence type="ECO:0000313" key="10">
    <source>
        <dbReference type="EMBL" id="QOS18562.1"/>
    </source>
</evidence>
<evidence type="ECO:0000313" key="17">
    <source>
        <dbReference type="EMBL" id="QOS26647.1"/>
    </source>
</evidence>
<dbReference type="PANTHER" id="PTHR30250:SF11">
    <property type="entry name" value="O-ANTIGEN TRANSPORTER-RELATED"/>
    <property type="match status" value="1"/>
</dbReference>
<dbReference type="Pfam" id="PF01943">
    <property type="entry name" value="Polysacc_synt"/>
    <property type="match status" value="1"/>
</dbReference>
<evidence type="ECO:0000256" key="3">
    <source>
        <dbReference type="ARBA" id="ARBA00022692"/>
    </source>
</evidence>
<dbReference type="EMBL" id="MT898232">
    <property type="protein sequence ID" value="QOS23092.1"/>
    <property type="molecule type" value="Genomic_DNA"/>
</dbReference>
<proteinExistence type="predicted"/>
<dbReference type="EMBL" id="MT898109">
    <property type="protein sequence ID" value="QOS18562.1"/>
    <property type="molecule type" value="Genomic_DNA"/>
</dbReference>
<evidence type="ECO:0000313" key="12">
    <source>
        <dbReference type="EMBL" id="QOS21592.1"/>
    </source>
</evidence>
<evidence type="ECO:0000313" key="7">
    <source>
        <dbReference type="EMBL" id="QOS16156.1"/>
    </source>
</evidence>
<evidence type="ECO:0000256" key="2">
    <source>
        <dbReference type="ARBA" id="ARBA00022475"/>
    </source>
</evidence>
<name>A0A7M1VRQ7_VIBPH</name>
<sequence>MNYINKMMSNKILQDSVIAFATKIFGATLGFIISAIIARSLGAEKAGEYYVVFSVFMYICALGSLGFNFFTLRIIASNNSNFDKVNSLFSTVTFYCLLACIILSMLLFNCSDYIAGVVFNNYNLSDLFRGISFGIPFYVLLILHSHAIQGVGKTHKAMIISGPLIHLIFLFYWFGVGDKNLNSVVSANVFSYAICFIFGMLFWFSRKESQFNSPNYPVKEILASSIPLLITQIFAQINSLSGEILTGALSEPSQVAFFSIANKIATITAFVLIAVNRAVSAKYASLYSDGNIIELQSVVTTSSRIMLIGGGGLILLIFVFSNSLLNVFGEEFLQAKGVLFVLLFAQLINILTGSVSYLLSMTGHEKIQTKIVMMSSLTMVVLSLLLIPKLGAIGASFSLLFSMTMNNFLGWYYVREIVGINTLKIF</sequence>
<organism evidence="7">
    <name type="scientific">Vibrio parahaemolyticus</name>
    <dbReference type="NCBI Taxonomy" id="670"/>
    <lineage>
        <taxon>Bacteria</taxon>
        <taxon>Pseudomonadati</taxon>
        <taxon>Pseudomonadota</taxon>
        <taxon>Gammaproteobacteria</taxon>
        <taxon>Vibrionales</taxon>
        <taxon>Vibrionaceae</taxon>
        <taxon>Vibrio</taxon>
    </lineage>
</organism>
<evidence type="ECO:0000313" key="15">
    <source>
        <dbReference type="EMBL" id="QOS24094.1"/>
    </source>
</evidence>
<gene>
    <name evidence="10" type="ORF">VP233_00011</name>
    <name evidence="17" type="ORF">VP276_00011</name>
    <name evidence="19" type="ORF">VP280_00011</name>
    <name evidence="15" type="ORF">VP281_00011</name>
    <name evidence="9" type="ORF">VP282_00011</name>
    <name evidence="16" type="ORF">VP289_00011</name>
    <name evidence="13" type="ORF">VP290_00011</name>
    <name evidence="7" type="ORF">VP291_00011</name>
    <name evidence="12" type="ORF">VP292_00011</name>
    <name evidence="8" type="ORF">VP294_00011</name>
    <name evidence="11" type="ORF">VP295_00011</name>
    <name evidence="14" type="ORF">VP297_00011</name>
    <name evidence="18" type="ORF">VP381_00011</name>
</gene>
<evidence type="ECO:0008006" key="20">
    <source>
        <dbReference type="Google" id="ProtNLM"/>
    </source>
</evidence>
<comment type="subcellular location">
    <subcellularLocation>
        <location evidence="1">Cell membrane</location>
        <topology evidence="1">Multi-pass membrane protein</topology>
    </subcellularLocation>
</comment>
<dbReference type="AlphaFoldDB" id="A0A7M1VRQ7"/>
<dbReference type="EMBL" id="MT898146">
    <property type="protein sequence ID" value="QOS19936.1"/>
    <property type="molecule type" value="Genomic_DNA"/>
</dbReference>
<feature type="transmembrane region" description="Helical" evidence="6">
    <location>
        <begin position="12"/>
        <end position="37"/>
    </location>
</feature>
<evidence type="ECO:0000313" key="13">
    <source>
        <dbReference type="EMBL" id="QOS23092.1"/>
    </source>
</evidence>
<feature type="transmembrane region" description="Helical" evidence="6">
    <location>
        <begin position="181"/>
        <end position="204"/>
    </location>
</feature>
<evidence type="ECO:0000313" key="18">
    <source>
        <dbReference type="EMBL" id="QOS27641.1"/>
    </source>
</evidence>
<feature type="transmembrane region" description="Helical" evidence="6">
    <location>
        <begin position="305"/>
        <end position="325"/>
    </location>
</feature>
<dbReference type="EMBL" id="MT898316">
    <property type="protein sequence ID" value="QOS26212.1"/>
    <property type="molecule type" value="Genomic_DNA"/>
</dbReference>
<dbReference type="EMBL" id="MT898043">
    <property type="protein sequence ID" value="QOS16156.1"/>
    <property type="molecule type" value="Genomic_DNA"/>
</dbReference>
<evidence type="ECO:0000313" key="19">
    <source>
        <dbReference type="EMBL" id="QOS29858.1"/>
    </source>
</evidence>
<feature type="transmembrane region" description="Helical" evidence="6">
    <location>
        <begin position="337"/>
        <end position="359"/>
    </location>
</feature>
<keyword evidence="5 6" id="KW-0472">Membrane</keyword>
<dbReference type="EMBL" id="MT898260">
    <property type="protein sequence ID" value="QOS24094.1"/>
    <property type="molecule type" value="Genomic_DNA"/>
</dbReference>
<evidence type="ECO:0000256" key="5">
    <source>
        <dbReference type="ARBA" id="ARBA00023136"/>
    </source>
</evidence>
<keyword evidence="4 6" id="KW-1133">Transmembrane helix</keyword>
<evidence type="ECO:0000313" key="16">
    <source>
        <dbReference type="EMBL" id="QOS26212.1"/>
    </source>
</evidence>
<feature type="transmembrane region" description="Helical" evidence="6">
    <location>
        <begin position="49"/>
        <end position="76"/>
    </location>
</feature>
<dbReference type="RefSeq" id="WP_029854730.1">
    <property type="nucleotide sequence ID" value="NZ_LRFV01000011.1"/>
</dbReference>
<evidence type="ECO:0000256" key="4">
    <source>
        <dbReference type="ARBA" id="ARBA00022989"/>
    </source>
</evidence>
<evidence type="ECO:0000313" key="14">
    <source>
        <dbReference type="EMBL" id="QOS23248.1"/>
    </source>
</evidence>
<feature type="transmembrane region" description="Helical" evidence="6">
    <location>
        <begin position="157"/>
        <end position="175"/>
    </location>
</feature>
<evidence type="ECO:0000256" key="6">
    <source>
        <dbReference type="SAM" id="Phobius"/>
    </source>
</evidence>
<dbReference type="EMBL" id="MT898328">
    <property type="protein sequence ID" value="QOS26647.1"/>
    <property type="molecule type" value="Genomic_DNA"/>
</dbReference>
<evidence type="ECO:0000256" key="1">
    <source>
        <dbReference type="ARBA" id="ARBA00004651"/>
    </source>
</evidence>